<protein>
    <recommendedName>
        <fullName evidence="3">DNA-directed DNA polymerase</fullName>
    </recommendedName>
</protein>
<evidence type="ECO:0000313" key="2">
    <source>
        <dbReference type="Proteomes" id="UP001159427"/>
    </source>
</evidence>
<proteinExistence type="predicted"/>
<evidence type="ECO:0008006" key="3">
    <source>
        <dbReference type="Google" id="ProtNLM"/>
    </source>
</evidence>
<sequence length="180" mass="20367">MAKCYLAVESGEEIYYQDFKFVSNHQQIWHVSDRSSTNLGQSRESNIDDYFGLAKVSILAAEKVFHPELMQKMLVVKDTHIFNEDVLEVSVMKEDDACEGAGKANIFIASFTTALARLKLCEELQKLGEKVHYYDTDSVIYKWREGQPYIPTGIFLGQMTDELEGDPVVEFGSAGPKSYC</sequence>
<name>A0ABN8SQR8_9CNID</name>
<evidence type="ECO:0000313" key="1">
    <source>
        <dbReference type="EMBL" id="CAH3192314.1"/>
    </source>
</evidence>
<dbReference type="PANTHER" id="PTHR33568">
    <property type="entry name" value="DNA POLYMERASE"/>
    <property type="match status" value="1"/>
</dbReference>
<accession>A0ABN8SQR8</accession>
<dbReference type="Gene3D" id="3.90.1600.10">
    <property type="entry name" value="Palm domain of DNA polymerase"/>
    <property type="match status" value="1"/>
</dbReference>
<dbReference type="SUPFAM" id="SSF56672">
    <property type="entry name" value="DNA/RNA polymerases"/>
    <property type="match status" value="1"/>
</dbReference>
<gene>
    <name evidence="1" type="ORF">PEVE_00023676</name>
</gene>
<dbReference type="Proteomes" id="UP001159427">
    <property type="component" value="Unassembled WGS sequence"/>
</dbReference>
<organism evidence="1 2">
    <name type="scientific">Porites evermanni</name>
    <dbReference type="NCBI Taxonomy" id="104178"/>
    <lineage>
        <taxon>Eukaryota</taxon>
        <taxon>Metazoa</taxon>
        <taxon>Cnidaria</taxon>
        <taxon>Anthozoa</taxon>
        <taxon>Hexacorallia</taxon>
        <taxon>Scleractinia</taxon>
        <taxon>Fungiina</taxon>
        <taxon>Poritidae</taxon>
        <taxon>Porites</taxon>
    </lineage>
</organism>
<reference evidence="1 2" key="1">
    <citation type="submission" date="2022-05" db="EMBL/GenBank/DDBJ databases">
        <authorList>
            <consortium name="Genoscope - CEA"/>
            <person name="William W."/>
        </authorList>
    </citation>
    <scope>NUCLEOTIDE SEQUENCE [LARGE SCALE GENOMIC DNA]</scope>
</reference>
<dbReference type="InterPro" id="IPR043502">
    <property type="entry name" value="DNA/RNA_pol_sf"/>
</dbReference>
<dbReference type="InterPro" id="IPR023211">
    <property type="entry name" value="DNA_pol_palm_dom_sf"/>
</dbReference>
<dbReference type="EMBL" id="CALNXI010003142">
    <property type="protein sequence ID" value="CAH3192314.1"/>
    <property type="molecule type" value="Genomic_DNA"/>
</dbReference>
<keyword evidence="2" id="KW-1185">Reference proteome</keyword>
<comment type="caution">
    <text evidence="1">The sequence shown here is derived from an EMBL/GenBank/DDBJ whole genome shotgun (WGS) entry which is preliminary data.</text>
</comment>
<dbReference type="PANTHER" id="PTHR33568:SF3">
    <property type="entry name" value="DNA-DIRECTED DNA POLYMERASE"/>
    <property type="match status" value="1"/>
</dbReference>